<dbReference type="CDD" id="cd11386">
    <property type="entry name" value="MCP_signal"/>
    <property type="match status" value="1"/>
</dbReference>
<dbReference type="CDD" id="cd18773">
    <property type="entry name" value="PDC1_HK_sensor"/>
    <property type="match status" value="1"/>
</dbReference>
<dbReference type="RefSeq" id="WP_191768825.1">
    <property type="nucleotide sequence ID" value="NZ_JACSRA010000017.1"/>
</dbReference>
<dbReference type="Gene3D" id="3.30.450.20">
    <property type="entry name" value="PAS domain"/>
    <property type="match status" value="2"/>
</dbReference>
<evidence type="ECO:0000256" key="5">
    <source>
        <dbReference type="ARBA" id="ARBA00022989"/>
    </source>
</evidence>
<proteinExistence type="inferred from homology"/>
<dbReference type="SUPFAM" id="SSF58104">
    <property type="entry name" value="Methyl-accepting chemotaxis protein (MCP) signaling domain"/>
    <property type="match status" value="1"/>
</dbReference>
<organism evidence="14 15">
    <name type="scientific">Clostridium cibarium</name>
    <dbReference type="NCBI Taxonomy" id="2762247"/>
    <lineage>
        <taxon>Bacteria</taxon>
        <taxon>Bacillati</taxon>
        <taxon>Bacillota</taxon>
        <taxon>Clostridia</taxon>
        <taxon>Eubacteriales</taxon>
        <taxon>Clostridiaceae</taxon>
        <taxon>Clostridium</taxon>
    </lineage>
</organism>
<evidence type="ECO:0000256" key="9">
    <source>
        <dbReference type="PROSITE-ProRule" id="PRU00284"/>
    </source>
</evidence>
<dbReference type="Gene3D" id="1.10.287.950">
    <property type="entry name" value="Methyl-accepting chemotaxis protein"/>
    <property type="match status" value="1"/>
</dbReference>
<evidence type="ECO:0000256" key="6">
    <source>
        <dbReference type="ARBA" id="ARBA00023136"/>
    </source>
</evidence>
<dbReference type="CDD" id="cd12912">
    <property type="entry name" value="PDC2_MCP_like"/>
    <property type="match status" value="1"/>
</dbReference>
<keyword evidence="5 11" id="KW-1133">Transmembrane helix</keyword>
<dbReference type="SMART" id="SM00304">
    <property type="entry name" value="HAMP"/>
    <property type="match status" value="2"/>
</dbReference>
<dbReference type="EMBL" id="JACSRA010000017">
    <property type="protein sequence ID" value="MBD7911948.1"/>
    <property type="molecule type" value="Genomic_DNA"/>
</dbReference>
<dbReference type="PROSITE" id="PS50885">
    <property type="entry name" value="HAMP"/>
    <property type="match status" value="1"/>
</dbReference>
<gene>
    <name evidence="14" type="ORF">H9661_11330</name>
</gene>
<dbReference type="InterPro" id="IPR004089">
    <property type="entry name" value="MCPsignal_dom"/>
</dbReference>
<name>A0ABR8PUY6_9CLOT</name>
<keyword evidence="15" id="KW-1185">Reference proteome</keyword>
<keyword evidence="3" id="KW-0145">Chemotaxis</keyword>
<keyword evidence="2" id="KW-1003">Cell membrane</keyword>
<evidence type="ECO:0000256" key="1">
    <source>
        <dbReference type="ARBA" id="ARBA00004651"/>
    </source>
</evidence>
<evidence type="ECO:0000256" key="3">
    <source>
        <dbReference type="ARBA" id="ARBA00022500"/>
    </source>
</evidence>
<feature type="transmembrane region" description="Helical" evidence="11">
    <location>
        <begin position="33"/>
        <end position="54"/>
    </location>
</feature>
<evidence type="ECO:0000313" key="14">
    <source>
        <dbReference type="EMBL" id="MBD7911948.1"/>
    </source>
</evidence>
<reference evidence="14 15" key="1">
    <citation type="submission" date="2020-08" db="EMBL/GenBank/DDBJ databases">
        <title>A Genomic Blueprint of the Chicken Gut Microbiome.</title>
        <authorList>
            <person name="Gilroy R."/>
            <person name="Ravi A."/>
            <person name="Getino M."/>
            <person name="Pursley I."/>
            <person name="Horton D.L."/>
            <person name="Alikhan N.-F."/>
            <person name="Baker D."/>
            <person name="Gharbi K."/>
            <person name="Hall N."/>
            <person name="Watson M."/>
            <person name="Adriaenssens E.M."/>
            <person name="Foster-Nyarko E."/>
            <person name="Jarju S."/>
            <person name="Secka A."/>
            <person name="Antonio M."/>
            <person name="Oren A."/>
            <person name="Chaudhuri R."/>
            <person name="La Ragione R.M."/>
            <person name="Hildebrand F."/>
            <person name="Pallen M.J."/>
        </authorList>
    </citation>
    <scope>NUCLEOTIDE SEQUENCE [LARGE SCALE GENOMIC DNA]</scope>
    <source>
        <strain evidence="14 15">Sa3CVN1</strain>
    </source>
</reference>
<keyword evidence="4 11" id="KW-0812">Transmembrane</keyword>
<dbReference type="InterPro" id="IPR003660">
    <property type="entry name" value="HAMP_dom"/>
</dbReference>
<dbReference type="InterPro" id="IPR033479">
    <property type="entry name" value="dCache_1"/>
</dbReference>
<evidence type="ECO:0000256" key="7">
    <source>
        <dbReference type="ARBA" id="ARBA00023224"/>
    </source>
</evidence>
<dbReference type="Pfam" id="PF00672">
    <property type="entry name" value="HAMP"/>
    <property type="match status" value="1"/>
</dbReference>
<evidence type="ECO:0000256" key="2">
    <source>
        <dbReference type="ARBA" id="ARBA00022475"/>
    </source>
</evidence>
<keyword evidence="10" id="KW-0175">Coiled coil</keyword>
<dbReference type="SMART" id="SM00283">
    <property type="entry name" value="MA"/>
    <property type="match status" value="1"/>
</dbReference>
<comment type="similarity">
    <text evidence="8">Belongs to the methyl-accepting chemotaxis (MCP) protein family.</text>
</comment>
<keyword evidence="6 11" id="KW-0472">Membrane</keyword>
<dbReference type="PRINTS" id="PR00260">
    <property type="entry name" value="CHEMTRNSDUCR"/>
</dbReference>
<keyword evidence="7 9" id="KW-0807">Transducer</keyword>
<evidence type="ECO:0000259" key="13">
    <source>
        <dbReference type="PROSITE" id="PS50885"/>
    </source>
</evidence>
<protein>
    <submittedName>
        <fullName evidence="14">Methyl-accepting chemotaxis protein</fullName>
    </submittedName>
</protein>
<dbReference type="Proteomes" id="UP000627781">
    <property type="component" value="Unassembled WGS sequence"/>
</dbReference>
<evidence type="ECO:0000313" key="15">
    <source>
        <dbReference type="Proteomes" id="UP000627781"/>
    </source>
</evidence>
<dbReference type="Pfam" id="PF00015">
    <property type="entry name" value="MCPsignal"/>
    <property type="match status" value="1"/>
</dbReference>
<dbReference type="Pfam" id="PF02743">
    <property type="entry name" value="dCache_1"/>
    <property type="match status" value="1"/>
</dbReference>
<comment type="subcellular location">
    <subcellularLocation>
        <location evidence="1">Cell membrane</location>
        <topology evidence="1">Multi-pass membrane protein</topology>
    </subcellularLocation>
</comment>
<feature type="domain" description="HAMP" evidence="13">
    <location>
        <begin position="327"/>
        <end position="379"/>
    </location>
</feature>
<feature type="coiled-coil region" evidence="10">
    <location>
        <begin position="410"/>
        <end position="447"/>
    </location>
</feature>
<dbReference type="InterPro" id="IPR004090">
    <property type="entry name" value="Chemotax_Me-accpt_rcpt"/>
</dbReference>
<comment type="caution">
    <text evidence="14">The sequence shown here is derived from an EMBL/GenBank/DDBJ whole genome shotgun (WGS) entry which is preliminary data.</text>
</comment>
<accession>A0ABR8PUY6</accession>
<feature type="transmembrane region" description="Helical" evidence="11">
    <location>
        <begin position="303"/>
        <end position="325"/>
    </location>
</feature>
<evidence type="ECO:0000256" key="10">
    <source>
        <dbReference type="SAM" id="Coils"/>
    </source>
</evidence>
<dbReference type="CDD" id="cd06225">
    <property type="entry name" value="HAMP"/>
    <property type="match status" value="1"/>
</dbReference>
<evidence type="ECO:0000256" key="11">
    <source>
        <dbReference type="SAM" id="Phobius"/>
    </source>
</evidence>
<evidence type="ECO:0000259" key="12">
    <source>
        <dbReference type="PROSITE" id="PS50111"/>
    </source>
</evidence>
<feature type="domain" description="Methyl-accepting transducer" evidence="12">
    <location>
        <begin position="398"/>
        <end position="655"/>
    </location>
</feature>
<evidence type="ECO:0000256" key="8">
    <source>
        <dbReference type="ARBA" id="ARBA00029447"/>
    </source>
</evidence>
<sequence>MKLYEKKLSKSGVDKENLEKKSTGRLNSIRNKLVVSLVAICVIPLIILGCSSYSKSKSILNEKLRVTSEQTLSEVNSGIDDYFNGLISLITITSNNYDIANCDNSANDPYISDILKSLQESNSDIVSASLARDNGKCDVYPNENMPDGFEASKTSWYKQAIDNKPKVIVTLPFKDKQKNVNVVSVAKALIKDNKVIGVISINISLSTFSDKIAEKSIGSSGYVYITDIDGKNMIAHPSKELIGTDEASKLPIWNDIKTSKNGFVDYTFNGSEKFGAYDTNDITGWKLMAPMEEEELTKDTNPILYNTLFMVIGIGAIAVGLSLVLSKSIAQNIKNLKQVFAKAAEGDLTVVIKPTTKDEFMDLANSFNNMISNISNLMDNVTKSSKEVLETSSNLASMSEEVTASVEEVAKAIEEVAEGATNQSQNAQNSAEEMNELSDKLDNMTLSSNEVDRLSTNTKNLGAKGLSMIDTLIEKSNKTKVVTNEVNDIVNDMNESTKQINTISETISQITEQTNLLSLNASIESARAGEAGKGFAVVAEEIRKLAEQSKDSTEEIKIIIANIQEKSDTAVNSIKSTEEVVNEQNVAVNETKEIFNEILHSIEIMIDKVEEIKESIIEIDRKKDRVVGEIEEISSISQETASATEEVTASTEEISSAMSNFTSYAENLQVLAEQLEVEISKFIIK</sequence>
<dbReference type="Gene3D" id="1.10.8.500">
    <property type="entry name" value="HAMP domain in histidine kinase"/>
    <property type="match status" value="1"/>
</dbReference>
<dbReference type="PANTHER" id="PTHR32089:SF114">
    <property type="entry name" value="METHYL-ACCEPTING CHEMOTAXIS PROTEIN MCPB"/>
    <property type="match status" value="1"/>
</dbReference>
<dbReference type="PROSITE" id="PS50111">
    <property type="entry name" value="CHEMOTAXIS_TRANSDUC_2"/>
    <property type="match status" value="1"/>
</dbReference>
<evidence type="ECO:0000256" key="4">
    <source>
        <dbReference type="ARBA" id="ARBA00022692"/>
    </source>
</evidence>
<dbReference type="PANTHER" id="PTHR32089">
    <property type="entry name" value="METHYL-ACCEPTING CHEMOTAXIS PROTEIN MCPB"/>
    <property type="match status" value="1"/>
</dbReference>